<dbReference type="EMBL" id="BGZK01000455">
    <property type="protein sequence ID" value="GBP44629.1"/>
    <property type="molecule type" value="Genomic_DNA"/>
</dbReference>
<protein>
    <submittedName>
        <fullName evidence="1">Uncharacterized protein</fullName>
    </submittedName>
</protein>
<reference evidence="1 2" key="1">
    <citation type="journal article" date="2019" name="Commun. Biol.">
        <title>The bagworm genome reveals a unique fibroin gene that provides high tensile strength.</title>
        <authorList>
            <person name="Kono N."/>
            <person name="Nakamura H."/>
            <person name="Ohtoshi R."/>
            <person name="Tomita M."/>
            <person name="Numata K."/>
            <person name="Arakawa K."/>
        </authorList>
    </citation>
    <scope>NUCLEOTIDE SEQUENCE [LARGE SCALE GENOMIC DNA]</scope>
</reference>
<name>A0A4C1W2C3_EUMVA</name>
<sequence>MPNRTELYIEWYILSATHRVQAGTYRRAAPPDNGHAFVLSSKAQWHLPVSIQEYIFLNSYERLWMHLPQRCYVFQ</sequence>
<organism evidence="1 2">
    <name type="scientific">Eumeta variegata</name>
    <name type="common">Bagworm moth</name>
    <name type="synonym">Eumeta japonica</name>
    <dbReference type="NCBI Taxonomy" id="151549"/>
    <lineage>
        <taxon>Eukaryota</taxon>
        <taxon>Metazoa</taxon>
        <taxon>Ecdysozoa</taxon>
        <taxon>Arthropoda</taxon>
        <taxon>Hexapoda</taxon>
        <taxon>Insecta</taxon>
        <taxon>Pterygota</taxon>
        <taxon>Neoptera</taxon>
        <taxon>Endopterygota</taxon>
        <taxon>Lepidoptera</taxon>
        <taxon>Glossata</taxon>
        <taxon>Ditrysia</taxon>
        <taxon>Tineoidea</taxon>
        <taxon>Psychidae</taxon>
        <taxon>Oiketicinae</taxon>
        <taxon>Eumeta</taxon>
    </lineage>
</organism>
<keyword evidence="2" id="KW-1185">Reference proteome</keyword>
<gene>
    <name evidence="1" type="ORF">EVAR_75086_1</name>
</gene>
<dbReference type="AlphaFoldDB" id="A0A4C1W2C3"/>
<proteinExistence type="predicted"/>
<evidence type="ECO:0000313" key="1">
    <source>
        <dbReference type="EMBL" id="GBP44629.1"/>
    </source>
</evidence>
<comment type="caution">
    <text evidence="1">The sequence shown here is derived from an EMBL/GenBank/DDBJ whole genome shotgun (WGS) entry which is preliminary data.</text>
</comment>
<accession>A0A4C1W2C3</accession>
<dbReference type="Proteomes" id="UP000299102">
    <property type="component" value="Unassembled WGS sequence"/>
</dbReference>
<evidence type="ECO:0000313" key="2">
    <source>
        <dbReference type="Proteomes" id="UP000299102"/>
    </source>
</evidence>